<organism evidence="7 8">
    <name type="scientific">Actinobaculum suis</name>
    <dbReference type="NCBI Taxonomy" id="1657"/>
    <lineage>
        <taxon>Bacteria</taxon>
        <taxon>Bacillati</taxon>
        <taxon>Actinomycetota</taxon>
        <taxon>Actinomycetes</taxon>
        <taxon>Actinomycetales</taxon>
        <taxon>Actinomycetaceae</taxon>
        <taxon>Actinobaculum</taxon>
    </lineage>
</organism>
<evidence type="ECO:0000256" key="2">
    <source>
        <dbReference type="ARBA" id="ARBA00023015"/>
    </source>
</evidence>
<dbReference type="PATRIC" id="fig|1657.3.peg.84"/>
<dbReference type="SUPFAM" id="SSF46785">
    <property type="entry name" value="Winged helix' DNA-binding domain"/>
    <property type="match status" value="1"/>
</dbReference>
<dbReference type="Pfam" id="PF00126">
    <property type="entry name" value="HTH_1"/>
    <property type="match status" value="1"/>
</dbReference>
<evidence type="ECO:0000259" key="5">
    <source>
        <dbReference type="PROSITE" id="PS50931"/>
    </source>
</evidence>
<evidence type="ECO:0000313" key="6">
    <source>
        <dbReference type="EMBL" id="MDY5152840.1"/>
    </source>
</evidence>
<dbReference type="PRINTS" id="PR00039">
    <property type="entry name" value="HTHLYSR"/>
</dbReference>
<dbReference type="SUPFAM" id="SSF53850">
    <property type="entry name" value="Periplasmic binding protein-like II"/>
    <property type="match status" value="1"/>
</dbReference>
<dbReference type="AlphaFoldDB" id="A0A0K9EUN4"/>
<dbReference type="PANTHER" id="PTHR30419">
    <property type="entry name" value="HTH-TYPE TRANSCRIPTIONAL REGULATOR YBHD"/>
    <property type="match status" value="1"/>
</dbReference>
<dbReference type="EMBL" id="JAWNFU010000001">
    <property type="protein sequence ID" value="MDY5152840.1"/>
    <property type="molecule type" value="Genomic_DNA"/>
</dbReference>
<dbReference type="InterPro" id="IPR000847">
    <property type="entry name" value="LysR_HTH_N"/>
</dbReference>
<dbReference type="Proteomes" id="UP001273799">
    <property type="component" value="Unassembled WGS sequence"/>
</dbReference>
<dbReference type="GO" id="GO:0003700">
    <property type="term" value="F:DNA-binding transcription factor activity"/>
    <property type="evidence" value="ECO:0007669"/>
    <property type="project" value="InterPro"/>
</dbReference>
<dbReference type="GO" id="GO:0005829">
    <property type="term" value="C:cytosol"/>
    <property type="evidence" value="ECO:0007669"/>
    <property type="project" value="TreeGrafter"/>
</dbReference>
<dbReference type="InterPro" id="IPR050950">
    <property type="entry name" value="HTH-type_LysR_regulators"/>
</dbReference>
<protein>
    <submittedName>
        <fullName evidence="7">DNA-binding transcriptional regulator, LysR family</fullName>
    </submittedName>
    <submittedName>
        <fullName evidence="6">LysR family transcriptional regulator</fullName>
    </submittedName>
</protein>
<dbReference type="Gene3D" id="3.40.190.10">
    <property type="entry name" value="Periplasmic binding protein-like II"/>
    <property type="match status" value="2"/>
</dbReference>
<reference evidence="6" key="3">
    <citation type="submission" date="2023-10" db="EMBL/GenBank/DDBJ databases">
        <title>Whole Genome based description of the genera Actinobaculum and Actinotignum reveals a complex phylogenetic relationship within the species included in the genus Actinotignum.</title>
        <authorList>
            <person name="Jensen C.S."/>
            <person name="Dargis R."/>
            <person name="Kemp M."/>
            <person name="Christensen J.J."/>
        </authorList>
    </citation>
    <scope>NUCLEOTIDE SEQUENCE</scope>
    <source>
        <strain evidence="6">Actinobaculum_suis_CCUG19206T</strain>
    </source>
</reference>
<reference evidence="8" key="2">
    <citation type="submission" date="2016-10" db="EMBL/GenBank/DDBJ databases">
        <authorList>
            <person name="Varghese N."/>
        </authorList>
    </citation>
    <scope>NUCLEOTIDE SEQUENCE [LARGE SCALE GENOMIC DNA]</scope>
    <source>
        <strain evidence="8">DSM 20639</strain>
    </source>
</reference>
<evidence type="ECO:0000313" key="7">
    <source>
        <dbReference type="EMBL" id="SDE65529.1"/>
    </source>
</evidence>
<comment type="similarity">
    <text evidence="1">Belongs to the LysR transcriptional regulatory family.</text>
</comment>
<dbReference type="Proteomes" id="UP000182744">
    <property type="component" value="Unassembled WGS sequence"/>
</dbReference>
<dbReference type="OrthoDB" id="3181812at2"/>
<keyword evidence="3 7" id="KW-0238">DNA-binding</keyword>
<accession>A0A0K9EUN4</accession>
<evidence type="ECO:0000256" key="4">
    <source>
        <dbReference type="ARBA" id="ARBA00023163"/>
    </source>
</evidence>
<proteinExistence type="inferred from homology"/>
<dbReference type="FunFam" id="1.10.10.10:FF:000001">
    <property type="entry name" value="LysR family transcriptional regulator"/>
    <property type="match status" value="1"/>
</dbReference>
<feature type="domain" description="HTH lysR-type" evidence="5">
    <location>
        <begin position="5"/>
        <end position="62"/>
    </location>
</feature>
<dbReference type="CDD" id="cd05466">
    <property type="entry name" value="PBP2_LTTR_substrate"/>
    <property type="match status" value="1"/>
</dbReference>
<dbReference type="InterPro" id="IPR005119">
    <property type="entry name" value="LysR_subst-bd"/>
</dbReference>
<evidence type="ECO:0000313" key="8">
    <source>
        <dbReference type="Proteomes" id="UP000182744"/>
    </source>
</evidence>
<gene>
    <name evidence="6" type="ORF">R6G71_02065</name>
    <name evidence="7" type="ORF">SAMN05421878_1211</name>
</gene>
<sequence length="310" mass="34066">MPKIHRLDWLQSFVTVADVSSFSRAAQLLHLSQSRVSVHVASLEKALGHKLIDRSTSPCKLTQSGEKFYSYANDILSLLSEAVTLLDSAKTLLTGSVVIGTIPSISAAFFPEVLRTLRADEPHMVVSLMERTSSQLLENLISGEVDVVVRSSLGSESAKNDHTLKLWQEPYVAVFRHDAVNKPRGSTISPAELEKFEIGMTGAPGVAVDPELRVALNAWRIDPPQTNLRTEQPQTLLNMCKAGLTTPVINLLAFLTCDHSGLEYFPIDSGLWREVAVSWNPAKRRTAEIDKMISVIASTPIPKGTRRPEC</sequence>
<dbReference type="GO" id="GO:0003677">
    <property type="term" value="F:DNA binding"/>
    <property type="evidence" value="ECO:0007669"/>
    <property type="project" value="UniProtKB-KW"/>
</dbReference>
<name>A0A0K9EUN4_9ACTO</name>
<dbReference type="RefSeq" id="WP_049618939.1">
    <property type="nucleotide sequence ID" value="NZ_FNAU01000021.1"/>
</dbReference>
<dbReference type="EMBL" id="FNAU01000021">
    <property type="protein sequence ID" value="SDE65529.1"/>
    <property type="molecule type" value="Genomic_DNA"/>
</dbReference>
<keyword evidence="4" id="KW-0804">Transcription</keyword>
<dbReference type="PROSITE" id="PS50931">
    <property type="entry name" value="HTH_LYSR"/>
    <property type="match status" value="1"/>
</dbReference>
<keyword evidence="8" id="KW-1185">Reference proteome</keyword>
<dbReference type="Pfam" id="PF03466">
    <property type="entry name" value="LysR_substrate"/>
    <property type="match status" value="1"/>
</dbReference>
<dbReference type="Gene3D" id="1.10.10.10">
    <property type="entry name" value="Winged helix-like DNA-binding domain superfamily/Winged helix DNA-binding domain"/>
    <property type="match status" value="1"/>
</dbReference>
<evidence type="ECO:0000256" key="3">
    <source>
        <dbReference type="ARBA" id="ARBA00023125"/>
    </source>
</evidence>
<evidence type="ECO:0000256" key="1">
    <source>
        <dbReference type="ARBA" id="ARBA00009437"/>
    </source>
</evidence>
<keyword evidence="2" id="KW-0805">Transcription regulation</keyword>
<dbReference type="InterPro" id="IPR036388">
    <property type="entry name" value="WH-like_DNA-bd_sf"/>
</dbReference>
<dbReference type="InterPro" id="IPR036390">
    <property type="entry name" value="WH_DNA-bd_sf"/>
</dbReference>
<reference evidence="7" key="1">
    <citation type="submission" date="2016-10" db="EMBL/GenBank/DDBJ databases">
        <authorList>
            <person name="Varghese N."/>
            <person name="Submissions S."/>
        </authorList>
    </citation>
    <scope>NUCLEOTIDE SEQUENCE</scope>
    <source>
        <strain evidence="7">DSM 20639</strain>
    </source>
</reference>